<evidence type="ECO:0000256" key="2">
    <source>
        <dbReference type="ARBA" id="ARBA00012438"/>
    </source>
</evidence>
<dbReference type="PRINTS" id="PR00344">
    <property type="entry name" value="BCTRLSENSOR"/>
</dbReference>
<dbReference type="NCBIfam" id="TIGR00229">
    <property type="entry name" value="sensory_box"/>
    <property type="match status" value="2"/>
</dbReference>
<evidence type="ECO:0000313" key="10">
    <source>
        <dbReference type="Proteomes" id="UP000681075"/>
    </source>
</evidence>
<dbReference type="SMART" id="SM00091">
    <property type="entry name" value="PAS"/>
    <property type="match status" value="2"/>
</dbReference>
<dbReference type="EC" id="2.7.13.3" evidence="2"/>
<dbReference type="Pfam" id="PF02518">
    <property type="entry name" value="HATPase_c"/>
    <property type="match status" value="1"/>
</dbReference>
<dbReference type="Pfam" id="PF13426">
    <property type="entry name" value="PAS_9"/>
    <property type="match status" value="2"/>
</dbReference>
<dbReference type="SUPFAM" id="SSF55874">
    <property type="entry name" value="ATPase domain of HSP90 chaperone/DNA topoisomerase II/histidine kinase"/>
    <property type="match status" value="1"/>
</dbReference>
<gene>
    <name evidence="9" type="ORF">TMPK1_11440</name>
</gene>
<feature type="domain" description="PAS" evidence="7">
    <location>
        <begin position="147"/>
        <end position="220"/>
    </location>
</feature>
<dbReference type="Gene3D" id="3.30.450.20">
    <property type="entry name" value="PAS domain"/>
    <property type="match status" value="2"/>
</dbReference>
<dbReference type="SMART" id="SM00086">
    <property type="entry name" value="PAC"/>
    <property type="match status" value="2"/>
</dbReference>
<evidence type="ECO:0000256" key="1">
    <source>
        <dbReference type="ARBA" id="ARBA00000085"/>
    </source>
</evidence>
<dbReference type="Pfam" id="PF00072">
    <property type="entry name" value="Response_reg"/>
    <property type="match status" value="1"/>
</dbReference>
<evidence type="ECO:0000313" key="9">
    <source>
        <dbReference type="EMBL" id="GIL38907.1"/>
    </source>
</evidence>
<dbReference type="AlphaFoldDB" id="A0A8S8XC69"/>
<dbReference type="InterPro" id="IPR003594">
    <property type="entry name" value="HATPase_dom"/>
</dbReference>
<keyword evidence="9" id="KW-0808">Transferase</keyword>
<comment type="caution">
    <text evidence="9">The sequence shown here is derived from an EMBL/GenBank/DDBJ whole genome shotgun (WGS) entry which is preliminary data.</text>
</comment>
<proteinExistence type="predicted"/>
<feature type="domain" description="PAC" evidence="8">
    <location>
        <begin position="94"/>
        <end position="146"/>
    </location>
</feature>
<dbReference type="SMART" id="SM00388">
    <property type="entry name" value="HisKA"/>
    <property type="match status" value="1"/>
</dbReference>
<keyword evidence="10" id="KW-1185">Reference proteome</keyword>
<dbReference type="InterPro" id="IPR001789">
    <property type="entry name" value="Sig_transdc_resp-reg_receiver"/>
</dbReference>
<dbReference type="InterPro" id="IPR036890">
    <property type="entry name" value="HATPase_C_sf"/>
</dbReference>
<dbReference type="SMART" id="SM00387">
    <property type="entry name" value="HATPase_c"/>
    <property type="match status" value="1"/>
</dbReference>
<dbReference type="CDD" id="cd00082">
    <property type="entry name" value="HisKA"/>
    <property type="match status" value="1"/>
</dbReference>
<dbReference type="InterPro" id="IPR001610">
    <property type="entry name" value="PAC"/>
</dbReference>
<dbReference type="PANTHER" id="PTHR43065">
    <property type="entry name" value="SENSOR HISTIDINE KINASE"/>
    <property type="match status" value="1"/>
</dbReference>
<dbReference type="PANTHER" id="PTHR43065:SF49">
    <property type="entry name" value="HISTIDINE KINASE"/>
    <property type="match status" value="1"/>
</dbReference>
<evidence type="ECO:0000259" key="8">
    <source>
        <dbReference type="PROSITE" id="PS50113"/>
    </source>
</evidence>
<name>A0A8S8XC69_9PROT</name>
<feature type="domain" description="PAC" evidence="8">
    <location>
        <begin position="222"/>
        <end position="274"/>
    </location>
</feature>
<dbReference type="InterPro" id="IPR003661">
    <property type="entry name" value="HisK_dim/P_dom"/>
</dbReference>
<feature type="domain" description="Response regulatory" evidence="6">
    <location>
        <begin position="533"/>
        <end position="645"/>
    </location>
</feature>
<sequence length="663" mass="72828">MAASLTHGGPKMPADLGGDQRRFQLLVESITDHAIYMLDPEGVVLSWNPAAERIKAYRADQIIGRNFQRFFTTEDQQAGIPTLLLARARREGRAQSEGWRVRKDGTRFWASATVHAIREEDGRLVGYAKITRDMTEQREAARALAESERRFRLLVESVIDYALFMIDPNGIVTNWNTGAQHIKGYSAEEIIGQHISRFYTDTDRASGVPIRALQTATETGKYESEGWRVRKDGNLFWASVVIDAIRDETGKLIGFAKITRDITERRKAQMELQKAHEQLAQVQKMDAIGQLTGGVAHDFNNLLMVIGGQAELLRTRLGGADPRATRSLDAIETATRRGRDLTRHLLSFARRQHLQPLPISLSDRIRGIEELFRASLPAPVALMIDVPSFIWPVEVDPSEFEIALLNMIVNARDALPDGGVVSITGENVTLREGEIQDLSGDFATLTIRDSGTGMPPDIRERVFEPFFTTKGVNKGTGLGLSQVYGFVHQAGGHISVTSELGKGTSFTIYLPRVQATPVAPSEPREVDAPAGLNVLVVEDNPEVAEVAAALLEQLGNRVRVVSSGTDALADMADGNVPDVLFSDIVMSGEFDGIALGRRVRELYPNLPVLLATGYAQTAERVGDEFPILHKPYELADLNRALGLLLANSPASTAATLRKLRVAT</sequence>
<dbReference type="InterPro" id="IPR035965">
    <property type="entry name" value="PAS-like_dom_sf"/>
</dbReference>
<dbReference type="PROSITE" id="PS50109">
    <property type="entry name" value="HIS_KIN"/>
    <property type="match status" value="1"/>
</dbReference>
<dbReference type="Gene3D" id="1.10.287.130">
    <property type="match status" value="1"/>
</dbReference>
<reference evidence="9" key="1">
    <citation type="submission" date="2021-02" db="EMBL/GenBank/DDBJ databases">
        <title>Genome sequence of Rhodospirillales sp. strain TMPK1 isolated from soil.</title>
        <authorList>
            <person name="Nakai R."/>
            <person name="Kusada H."/>
            <person name="Tamaki H."/>
        </authorList>
    </citation>
    <scope>NUCLEOTIDE SEQUENCE</scope>
    <source>
        <strain evidence="9">TMPK1</strain>
    </source>
</reference>
<dbReference type="SUPFAM" id="SSF52172">
    <property type="entry name" value="CheY-like"/>
    <property type="match status" value="1"/>
</dbReference>
<dbReference type="PROSITE" id="PS50112">
    <property type="entry name" value="PAS"/>
    <property type="match status" value="2"/>
</dbReference>
<dbReference type="InterPro" id="IPR000014">
    <property type="entry name" value="PAS"/>
</dbReference>
<dbReference type="CDD" id="cd00130">
    <property type="entry name" value="PAS"/>
    <property type="match status" value="2"/>
</dbReference>
<dbReference type="SUPFAM" id="SSF47384">
    <property type="entry name" value="Homodimeric domain of signal transducing histidine kinase"/>
    <property type="match status" value="1"/>
</dbReference>
<evidence type="ECO:0000259" key="5">
    <source>
        <dbReference type="PROSITE" id="PS50109"/>
    </source>
</evidence>
<evidence type="ECO:0000259" key="7">
    <source>
        <dbReference type="PROSITE" id="PS50112"/>
    </source>
</evidence>
<dbReference type="GO" id="GO:0000155">
    <property type="term" value="F:phosphorelay sensor kinase activity"/>
    <property type="evidence" value="ECO:0007669"/>
    <property type="project" value="InterPro"/>
</dbReference>
<dbReference type="SUPFAM" id="SSF55785">
    <property type="entry name" value="PYP-like sensor domain (PAS domain)"/>
    <property type="match status" value="2"/>
</dbReference>
<dbReference type="InterPro" id="IPR000700">
    <property type="entry name" value="PAS-assoc_C"/>
</dbReference>
<protein>
    <recommendedName>
        <fullName evidence="2">histidine kinase</fullName>
        <ecNumber evidence="2">2.7.13.3</ecNumber>
    </recommendedName>
</protein>
<feature type="domain" description="Histidine kinase" evidence="5">
    <location>
        <begin position="294"/>
        <end position="514"/>
    </location>
</feature>
<dbReference type="InterPro" id="IPR004358">
    <property type="entry name" value="Sig_transdc_His_kin-like_C"/>
</dbReference>
<organism evidence="9 10">
    <name type="scientific">Roseiterribacter gracilis</name>
    <dbReference type="NCBI Taxonomy" id="2812848"/>
    <lineage>
        <taxon>Bacteria</taxon>
        <taxon>Pseudomonadati</taxon>
        <taxon>Pseudomonadota</taxon>
        <taxon>Alphaproteobacteria</taxon>
        <taxon>Rhodospirillales</taxon>
        <taxon>Roseiterribacteraceae</taxon>
        <taxon>Roseiterribacter</taxon>
    </lineage>
</organism>
<feature type="modified residue" description="4-aspartylphosphate" evidence="4">
    <location>
        <position position="583"/>
    </location>
</feature>
<evidence type="ECO:0000256" key="4">
    <source>
        <dbReference type="PROSITE-ProRule" id="PRU00169"/>
    </source>
</evidence>
<evidence type="ECO:0000259" key="6">
    <source>
        <dbReference type="PROSITE" id="PS50110"/>
    </source>
</evidence>
<dbReference type="Gene3D" id="3.40.50.2300">
    <property type="match status" value="1"/>
</dbReference>
<evidence type="ECO:0000256" key="3">
    <source>
        <dbReference type="ARBA" id="ARBA00022553"/>
    </source>
</evidence>
<dbReference type="PROSITE" id="PS50113">
    <property type="entry name" value="PAC"/>
    <property type="match status" value="2"/>
</dbReference>
<dbReference type="InterPro" id="IPR011006">
    <property type="entry name" value="CheY-like_superfamily"/>
</dbReference>
<comment type="catalytic activity">
    <reaction evidence="1">
        <text>ATP + protein L-histidine = ADP + protein N-phospho-L-histidine.</text>
        <dbReference type="EC" id="2.7.13.3"/>
    </reaction>
</comment>
<keyword evidence="3 4" id="KW-0597">Phosphoprotein</keyword>
<dbReference type="Pfam" id="PF00512">
    <property type="entry name" value="HisKA"/>
    <property type="match status" value="1"/>
</dbReference>
<dbReference type="Gene3D" id="3.30.565.10">
    <property type="entry name" value="Histidine kinase-like ATPase, C-terminal domain"/>
    <property type="match status" value="1"/>
</dbReference>
<dbReference type="SMART" id="SM00448">
    <property type="entry name" value="REC"/>
    <property type="match status" value="1"/>
</dbReference>
<dbReference type="InterPro" id="IPR036097">
    <property type="entry name" value="HisK_dim/P_sf"/>
</dbReference>
<dbReference type="EMBL" id="BOPV01000001">
    <property type="protein sequence ID" value="GIL38907.1"/>
    <property type="molecule type" value="Genomic_DNA"/>
</dbReference>
<dbReference type="InterPro" id="IPR005467">
    <property type="entry name" value="His_kinase_dom"/>
</dbReference>
<dbReference type="Proteomes" id="UP000681075">
    <property type="component" value="Unassembled WGS sequence"/>
</dbReference>
<feature type="domain" description="PAS" evidence="7">
    <location>
        <begin position="19"/>
        <end position="77"/>
    </location>
</feature>
<keyword evidence="9" id="KW-0418">Kinase</keyword>
<accession>A0A8S8XC69</accession>
<dbReference type="PROSITE" id="PS50110">
    <property type="entry name" value="RESPONSE_REGULATORY"/>
    <property type="match status" value="1"/>
</dbReference>